<dbReference type="Gene3D" id="3.40.367.20">
    <property type="match status" value="1"/>
</dbReference>
<evidence type="ECO:0000256" key="6">
    <source>
        <dbReference type="RuleBase" id="RU362007"/>
    </source>
</evidence>
<dbReference type="CDD" id="cd24000">
    <property type="entry name" value="ASKHA_NBD_HK"/>
    <property type="match status" value="1"/>
</dbReference>
<dbReference type="PANTHER" id="PTHR19443">
    <property type="entry name" value="HEXOKINASE"/>
    <property type="match status" value="1"/>
</dbReference>
<feature type="compositionally biased region" description="Polar residues" evidence="7">
    <location>
        <begin position="1"/>
        <end position="13"/>
    </location>
</feature>
<dbReference type="InterPro" id="IPR022672">
    <property type="entry name" value="Hexokinase_N"/>
</dbReference>
<accession>A0AA38XHY0</accession>
<evidence type="ECO:0000256" key="3">
    <source>
        <dbReference type="ARBA" id="ARBA00022741"/>
    </source>
</evidence>
<dbReference type="EC" id="2.7.1.-" evidence="6"/>
<dbReference type="InterPro" id="IPR001312">
    <property type="entry name" value="Hexokinase"/>
</dbReference>
<dbReference type="EMBL" id="JAPDRK010000004">
    <property type="protein sequence ID" value="KAJ9613344.1"/>
    <property type="molecule type" value="Genomic_DNA"/>
</dbReference>
<keyword evidence="2 6" id="KW-0808">Transferase</keyword>
<reference evidence="10" key="1">
    <citation type="submission" date="2022-10" db="EMBL/GenBank/DDBJ databases">
        <title>Culturing micro-colonial fungi from biological soil crusts in the Mojave desert and describing Neophaeococcomyces mojavensis, and introducing the new genera and species Taxawa tesnikishii.</title>
        <authorList>
            <person name="Kurbessoian T."/>
            <person name="Stajich J.E."/>
        </authorList>
    </citation>
    <scope>NUCLEOTIDE SEQUENCE</scope>
    <source>
        <strain evidence="10">TK_41</strain>
    </source>
</reference>
<keyword evidence="6" id="KW-0324">Glycolysis</keyword>
<dbReference type="GO" id="GO:0005739">
    <property type="term" value="C:mitochondrion"/>
    <property type="evidence" value="ECO:0007669"/>
    <property type="project" value="TreeGrafter"/>
</dbReference>
<dbReference type="GO" id="GO:0004340">
    <property type="term" value="F:glucokinase activity"/>
    <property type="evidence" value="ECO:0007669"/>
    <property type="project" value="TreeGrafter"/>
</dbReference>
<dbReference type="InterPro" id="IPR022673">
    <property type="entry name" value="Hexokinase_C"/>
</dbReference>
<dbReference type="PROSITE" id="PS51748">
    <property type="entry name" value="HEXOKINASE_2"/>
    <property type="match status" value="1"/>
</dbReference>
<evidence type="ECO:0000256" key="2">
    <source>
        <dbReference type="ARBA" id="ARBA00022679"/>
    </source>
</evidence>
<dbReference type="GO" id="GO:0006006">
    <property type="term" value="P:glucose metabolic process"/>
    <property type="evidence" value="ECO:0007669"/>
    <property type="project" value="TreeGrafter"/>
</dbReference>
<feature type="domain" description="Hexokinase C-terminal" evidence="9">
    <location>
        <begin position="274"/>
        <end position="579"/>
    </location>
</feature>
<dbReference type="GO" id="GO:0008865">
    <property type="term" value="F:fructokinase activity"/>
    <property type="evidence" value="ECO:0007669"/>
    <property type="project" value="TreeGrafter"/>
</dbReference>
<comment type="similarity">
    <text evidence="1 6">Belongs to the hexokinase family.</text>
</comment>
<evidence type="ECO:0000256" key="7">
    <source>
        <dbReference type="SAM" id="MobiDB-lite"/>
    </source>
</evidence>
<keyword evidence="3 6" id="KW-0547">Nucleotide-binding</keyword>
<evidence type="ECO:0000256" key="1">
    <source>
        <dbReference type="ARBA" id="ARBA00009225"/>
    </source>
</evidence>
<dbReference type="Proteomes" id="UP001172673">
    <property type="component" value="Unassembled WGS sequence"/>
</dbReference>
<evidence type="ECO:0000259" key="8">
    <source>
        <dbReference type="Pfam" id="PF00349"/>
    </source>
</evidence>
<dbReference type="Pfam" id="PF03727">
    <property type="entry name" value="Hexokinase_2"/>
    <property type="match status" value="1"/>
</dbReference>
<evidence type="ECO:0000259" key="9">
    <source>
        <dbReference type="Pfam" id="PF03727"/>
    </source>
</evidence>
<dbReference type="GO" id="GO:0001678">
    <property type="term" value="P:intracellular glucose homeostasis"/>
    <property type="evidence" value="ECO:0007669"/>
    <property type="project" value="InterPro"/>
</dbReference>
<dbReference type="AlphaFoldDB" id="A0AA38XHY0"/>
<name>A0AA38XHY0_9EURO</name>
<feature type="region of interest" description="Disordered" evidence="7">
    <location>
        <begin position="471"/>
        <end position="513"/>
    </location>
</feature>
<protein>
    <recommendedName>
        <fullName evidence="6">Phosphotransferase</fullName>
        <ecNumber evidence="6">2.7.1.-</ecNumber>
    </recommendedName>
</protein>
<dbReference type="FunFam" id="3.30.420.40:FF:000211">
    <property type="entry name" value="Phosphotransferase"/>
    <property type="match status" value="1"/>
</dbReference>
<dbReference type="GO" id="GO:0019158">
    <property type="term" value="F:mannokinase activity"/>
    <property type="evidence" value="ECO:0007669"/>
    <property type="project" value="TreeGrafter"/>
</dbReference>
<evidence type="ECO:0000256" key="5">
    <source>
        <dbReference type="ARBA" id="ARBA00022840"/>
    </source>
</evidence>
<feature type="region of interest" description="Disordered" evidence="7">
    <location>
        <begin position="1"/>
        <end position="21"/>
    </location>
</feature>
<dbReference type="GO" id="GO:0006013">
    <property type="term" value="P:mannose metabolic process"/>
    <property type="evidence" value="ECO:0007669"/>
    <property type="project" value="TreeGrafter"/>
</dbReference>
<dbReference type="GO" id="GO:0005829">
    <property type="term" value="C:cytosol"/>
    <property type="evidence" value="ECO:0007669"/>
    <property type="project" value="TreeGrafter"/>
</dbReference>
<dbReference type="Gene3D" id="3.30.420.40">
    <property type="match status" value="1"/>
</dbReference>
<keyword evidence="4 6" id="KW-0418">Kinase</keyword>
<evidence type="ECO:0000313" key="10">
    <source>
        <dbReference type="EMBL" id="KAJ9613344.1"/>
    </source>
</evidence>
<sequence length="591" mass="63826">MSELASVQSASNESPPPDDLEHELDAFVRPLLIDDNVVHSLAYQFSKVYEELANRSDEQFLPTPVTKLPTGQETGQFLAIDVGGTNLRVAFIELLGDTEELLPAANGVERSRETIRNAQRPRVRRTLEKAWPIGEHLKMDKTEDLFAWIGDCIAEVVGDRLTSDLGKVAVPEELPMGITFSFPMIQTELSSATLMPMGKGFTMSSDLDLGSTLLQGYARHTRRQSPTSSSPKAKRRKLGPLPRLKITAITNDTIATFASLAYTVKSLPNSRVVAGVIVGTGVNATIPMKFPSLGQAKVDSIKTNKPDATETVVNTEITIAGACGPLQSITTQWDRELDENCARPGFQPLEYMTGGRYIGELVRIIFFDYMTRAHKPPVPAASLPATIVHSYSFTTTFVSAVVARGRSDSELAGELKRRIPPPESSNWGWSPHSAGALRKIAHLVQVRSAGLIAASTAGLLATVGEITLSEPGSPASLPEGMAMTESKPPSPKSVLPPLQRDARDGLSPAPGASAWKAGPEELVIAYTGGIIQHYPNFKEQCQRFIDRLIMRAGVQDGGKSVFLREARDGGIIGAGVLAGMETLERNSSYRG</sequence>
<dbReference type="Pfam" id="PF00349">
    <property type="entry name" value="Hexokinase_1"/>
    <property type="match status" value="1"/>
</dbReference>
<organism evidence="10 11">
    <name type="scientific">Cladophialophora chaetospira</name>
    <dbReference type="NCBI Taxonomy" id="386627"/>
    <lineage>
        <taxon>Eukaryota</taxon>
        <taxon>Fungi</taxon>
        <taxon>Dikarya</taxon>
        <taxon>Ascomycota</taxon>
        <taxon>Pezizomycotina</taxon>
        <taxon>Eurotiomycetes</taxon>
        <taxon>Chaetothyriomycetidae</taxon>
        <taxon>Chaetothyriales</taxon>
        <taxon>Herpotrichiellaceae</taxon>
        <taxon>Cladophialophora</taxon>
    </lineage>
</organism>
<proteinExistence type="inferred from homology"/>
<keyword evidence="11" id="KW-1185">Reference proteome</keyword>
<dbReference type="InterPro" id="IPR043129">
    <property type="entry name" value="ATPase_NBD"/>
</dbReference>
<dbReference type="PRINTS" id="PR00475">
    <property type="entry name" value="HEXOKINASE"/>
</dbReference>
<dbReference type="SUPFAM" id="SSF53067">
    <property type="entry name" value="Actin-like ATPase domain"/>
    <property type="match status" value="2"/>
</dbReference>
<feature type="domain" description="Hexokinase N-terminal" evidence="8">
    <location>
        <begin position="24"/>
        <end position="262"/>
    </location>
</feature>
<evidence type="ECO:0000313" key="11">
    <source>
        <dbReference type="Proteomes" id="UP001172673"/>
    </source>
</evidence>
<dbReference type="GO" id="GO:0005524">
    <property type="term" value="F:ATP binding"/>
    <property type="evidence" value="ECO:0007669"/>
    <property type="project" value="UniProtKB-UniRule"/>
</dbReference>
<comment type="caution">
    <text evidence="10">The sequence shown here is derived from an EMBL/GenBank/DDBJ whole genome shotgun (WGS) entry which is preliminary data.</text>
</comment>
<dbReference type="PANTHER" id="PTHR19443:SF29">
    <property type="entry name" value="PHOSPHOTRANSFERASE"/>
    <property type="match status" value="1"/>
</dbReference>
<dbReference type="GO" id="GO:0005536">
    <property type="term" value="F:D-glucose binding"/>
    <property type="evidence" value="ECO:0007669"/>
    <property type="project" value="InterPro"/>
</dbReference>
<gene>
    <name evidence="10" type="ORF">H2200_003286</name>
</gene>
<keyword evidence="5 6" id="KW-0067">ATP-binding</keyword>
<evidence type="ECO:0000256" key="4">
    <source>
        <dbReference type="ARBA" id="ARBA00022777"/>
    </source>
</evidence>
<dbReference type="GO" id="GO:0006096">
    <property type="term" value="P:glycolytic process"/>
    <property type="evidence" value="ECO:0007669"/>
    <property type="project" value="UniProtKB-KW"/>
</dbReference>
<feature type="region of interest" description="Disordered" evidence="7">
    <location>
        <begin position="218"/>
        <end position="237"/>
    </location>
</feature>